<dbReference type="InterPro" id="IPR035709">
    <property type="entry name" value="YoaB-like"/>
</dbReference>
<evidence type="ECO:0000313" key="2">
    <source>
        <dbReference type="Proteomes" id="UP000248161"/>
    </source>
</evidence>
<protein>
    <submittedName>
        <fullName evidence="1">Reactive intermediate/imine deaminase</fullName>
    </submittedName>
</protein>
<gene>
    <name evidence="1" type="ORF">CXX69_00770</name>
</gene>
<dbReference type="EMBL" id="PSPG01000001">
    <property type="protein sequence ID" value="PXF22498.1"/>
    <property type="molecule type" value="Genomic_DNA"/>
</dbReference>
<organism evidence="1 2">
    <name type="scientific">Candidatus Thalassarchaeum betae</name>
    <dbReference type="NCBI Taxonomy" id="2599289"/>
    <lineage>
        <taxon>Archaea</taxon>
        <taxon>Methanobacteriati</taxon>
        <taxon>Thermoplasmatota</taxon>
        <taxon>Candidatus Poseidoniia</taxon>
        <taxon>Candidatus Poseidoniales</taxon>
        <taxon>Candidatus Thalassarchaeaceae</taxon>
        <taxon>Candidatus Thalassarchaeum</taxon>
    </lineage>
</organism>
<name>A0A2V3HTN2_9ARCH</name>
<dbReference type="PANTHER" id="PTHR47328">
    <property type="match status" value="1"/>
</dbReference>
<dbReference type="AlphaFoldDB" id="A0A2V3HTN2"/>
<dbReference type="CDD" id="cd00448">
    <property type="entry name" value="YjgF_YER057c_UK114_family"/>
    <property type="match status" value="1"/>
</dbReference>
<dbReference type="Pfam" id="PF01042">
    <property type="entry name" value="Ribonuc_L-PSP"/>
    <property type="match status" value="1"/>
</dbReference>
<evidence type="ECO:0000313" key="1">
    <source>
        <dbReference type="EMBL" id="PXF22498.1"/>
    </source>
</evidence>
<dbReference type="PANTHER" id="PTHR47328:SF1">
    <property type="entry name" value="RUTC FAMILY PROTEIN YOAB"/>
    <property type="match status" value="1"/>
</dbReference>
<comment type="caution">
    <text evidence="1">The sequence shown here is derived from an EMBL/GenBank/DDBJ whole genome shotgun (WGS) entry which is preliminary data.</text>
</comment>
<reference evidence="1 2" key="1">
    <citation type="journal article" date="2015" name="Nat. Commun.">
        <title>Genomic and transcriptomic evidence for scavenging of diverse organic compounds by widespread deep-sea archaea.</title>
        <authorList>
            <person name="Li M."/>
            <person name="Baker B.J."/>
            <person name="Anantharaman K."/>
            <person name="Jain S."/>
            <person name="Breier J.A."/>
            <person name="Dick G.J."/>
        </authorList>
    </citation>
    <scope>NUCLEOTIDE SEQUENCE [LARGE SCALE GENOMIC DNA]</scope>
    <source>
        <strain evidence="1">Cayman_51_deep</strain>
    </source>
</reference>
<proteinExistence type="predicted"/>
<sequence length="124" mass="13128">MTRKLRIDTGGGTLGPYSPGITVRDHIWLSGQIATDAGDDIESQTRGTLAKIEGLLETANSSKADLVKVTVLMTDIGFYGTINEIYSEWLDGTTPPARAAYEVPNLPAGALVEIVCEAFRGSGA</sequence>
<dbReference type="Proteomes" id="UP000248161">
    <property type="component" value="Unassembled WGS sequence"/>
</dbReference>
<accession>A0A2V3HTN2</accession>
<dbReference type="InterPro" id="IPR006175">
    <property type="entry name" value="YjgF/YER057c/UK114"/>
</dbReference>
<dbReference type="Gene3D" id="3.30.1330.40">
    <property type="entry name" value="RutC-like"/>
    <property type="match status" value="1"/>
</dbReference>
<dbReference type="SUPFAM" id="SSF55298">
    <property type="entry name" value="YjgF-like"/>
    <property type="match status" value="1"/>
</dbReference>
<dbReference type="InterPro" id="IPR035959">
    <property type="entry name" value="RutC-like_sf"/>
</dbReference>